<dbReference type="Proteomes" id="UP000688947">
    <property type="component" value="Unassembled WGS sequence"/>
</dbReference>
<evidence type="ECO:0000313" key="2">
    <source>
        <dbReference type="Proteomes" id="UP000688947"/>
    </source>
</evidence>
<accession>A0A8T1ULI2</accession>
<sequence length="83" mass="9376">MKTYFTPSTQGIWRGRPRTTLPTVLDDNLVSSGYVIRLRTGADLEQLRLLAQARPKWKALERATVASLPAKRDPTYADTTLCR</sequence>
<organism evidence="1 2">
    <name type="scientific">Phytophthora cactorum</name>
    <dbReference type="NCBI Taxonomy" id="29920"/>
    <lineage>
        <taxon>Eukaryota</taxon>
        <taxon>Sar</taxon>
        <taxon>Stramenopiles</taxon>
        <taxon>Oomycota</taxon>
        <taxon>Peronosporomycetes</taxon>
        <taxon>Peronosporales</taxon>
        <taxon>Peronosporaceae</taxon>
        <taxon>Phytophthora</taxon>
    </lineage>
</organism>
<dbReference type="EMBL" id="JAENGZ010000193">
    <property type="protein sequence ID" value="KAG6965818.1"/>
    <property type="molecule type" value="Genomic_DNA"/>
</dbReference>
<dbReference type="OrthoDB" id="167338at2759"/>
<dbReference type="AlphaFoldDB" id="A0A8T1ULI2"/>
<proteinExistence type="predicted"/>
<protein>
    <submittedName>
        <fullName evidence="1">Uncharacterized protein</fullName>
    </submittedName>
</protein>
<name>A0A8T1ULI2_9STRA</name>
<evidence type="ECO:0000313" key="1">
    <source>
        <dbReference type="EMBL" id="KAG6965818.1"/>
    </source>
</evidence>
<comment type="caution">
    <text evidence="1">The sequence shown here is derived from an EMBL/GenBank/DDBJ whole genome shotgun (WGS) entry which is preliminary data.</text>
</comment>
<gene>
    <name evidence="1" type="ORF">JG687_00005212</name>
</gene>
<reference evidence="1" key="1">
    <citation type="submission" date="2021-01" db="EMBL/GenBank/DDBJ databases">
        <title>Phytophthora aleatoria, a newly-described species from Pinus radiata is distinct from Phytophthora cactorum isolates based on comparative genomics.</title>
        <authorList>
            <person name="Mcdougal R."/>
            <person name="Panda P."/>
            <person name="Williams N."/>
            <person name="Studholme D.J."/>
        </authorList>
    </citation>
    <scope>NUCLEOTIDE SEQUENCE</scope>
    <source>
        <strain evidence="1">NZFS 3830</strain>
    </source>
</reference>